<evidence type="ECO:0000313" key="1">
    <source>
        <dbReference type="EMBL" id="QKN23147.1"/>
    </source>
</evidence>
<name>A0A859DMD1_9FIRM</name>
<evidence type="ECO:0000313" key="2">
    <source>
        <dbReference type="Proteomes" id="UP000501316"/>
    </source>
</evidence>
<organism evidence="1 2">
    <name type="scientific">Caproicibacterium lactatifermentans</name>
    <dbReference type="NCBI Taxonomy" id="2666138"/>
    <lineage>
        <taxon>Bacteria</taxon>
        <taxon>Bacillati</taxon>
        <taxon>Bacillota</taxon>
        <taxon>Clostridia</taxon>
        <taxon>Eubacteriales</taxon>
        <taxon>Oscillospiraceae</taxon>
        <taxon>Caproicibacterium</taxon>
    </lineage>
</organism>
<reference evidence="1 2" key="1">
    <citation type="submission" date="2019-11" db="EMBL/GenBank/DDBJ databases">
        <authorList>
            <person name="Ren C."/>
            <person name="Wang H."/>
            <person name="Xu Y."/>
        </authorList>
    </citation>
    <scope>NUCLEOTIDE SEQUENCE [LARGE SCALE GENOMIC DNA]</scope>
    <source>
        <strain evidence="1 2">LBM 19010</strain>
    </source>
</reference>
<dbReference type="Gene3D" id="1.10.3230.30">
    <property type="entry name" value="Phage gp6-like head-tail connector protein"/>
    <property type="match status" value="1"/>
</dbReference>
<dbReference type="CDD" id="cd08054">
    <property type="entry name" value="gp6"/>
    <property type="match status" value="1"/>
</dbReference>
<dbReference type="Proteomes" id="UP000501316">
    <property type="component" value="Chromosome"/>
</dbReference>
<accession>A0A859DMD1</accession>
<gene>
    <name evidence="1" type="ORF">GJQ69_00770</name>
</gene>
<dbReference type="AlphaFoldDB" id="A0A859DMD1"/>
<dbReference type="EMBL" id="CP046051">
    <property type="protein sequence ID" value="QKN23147.1"/>
    <property type="molecule type" value="Genomic_DNA"/>
</dbReference>
<dbReference type="InterPro" id="IPR006450">
    <property type="entry name" value="Phage_HK97_gp6-like"/>
</dbReference>
<dbReference type="NCBIfam" id="TIGR01560">
    <property type="entry name" value="put_DNA_pack"/>
    <property type="match status" value="1"/>
</dbReference>
<dbReference type="RefSeq" id="WP_174192638.1">
    <property type="nucleotide sequence ID" value="NZ_CP046051.1"/>
</dbReference>
<sequence length="94" mass="10377">MALLTIDEARDALRLDGTENDTIIQSMLDSLPDYLEVTTGSRWEDDTAPGYQLAKQAAKFILQLWYDPGASEAARLSNAVDSMLGTLKLWASLK</sequence>
<dbReference type="KEGG" id="clf:GJQ69_00770"/>
<protein>
    <submittedName>
        <fullName evidence="1">Phage gp6-like head-tail connector protein</fullName>
    </submittedName>
</protein>
<proteinExistence type="predicted"/>